<dbReference type="NCBIfam" id="TIGR00778">
    <property type="entry name" value="ahpD_dom"/>
    <property type="match status" value="1"/>
</dbReference>
<evidence type="ECO:0000259" key="1">
    <source>
        <dbReference type="Pfam" id="PF02627"/>
    </source>
</evidence>
<dbReference type="EMBL" id="JAGTTN010000001">
    <property type="protein sequence ID" value="MCC2031561.1"/>
    <property type="molecule type" value="Genomic_DNA"/>
</dbReference>
<sequence>MSPLDTEQVLRPDVHEPFSFTQIGLGWQPWLPPLPIEQMTDRHYDGLVEAERAKMPYFALLVREPEILRARTLTDFDVFQNTEGGLPQWERELAATAASRVNGCVFCASVHAKNASRMSERTADVQRLLDEGVSAPVDERWDAIVEAARALTVTPSEFSIEHVRALSDAGLNDLDIADAIAGAAFFNWANRLMLSLGEPTVPPRARAAMEAEAALSAASA</sequence>
<dbReference type="InterPro" id="IPR010195">
    <property type="entry name" value="Uncharacterised_peroxidase-rel"/>
</dbReference>
<dbReference type="Gene3D" id="1.20.1290.10">
    <property type="entry name" value="AhpD-like"/>
    <property type="match status" value="1"/>
</dbReference>
<dbReference type="SUPFAM" id="SSF69118">
    <property type="entry name" value="AhpD-like"/>
    <property type="match status" value="1"/>
</dbReference>
<name>A0A9X1LTH7_9MICO</name>
<dbReference type="GO" id="GO:0051920">
    <property type="term" value="F:peroxiredoxin activity"/>
    <property type="evidence" value="ECO:0007669"/>
    <property type="project" value="InterPro"/>
</dbReference>
<feature type="domain" description="Carboxymuconolactone decarboxylase-like" evidence="1">
    <location>
        <begin position="65"/>
        <end position="149"/>
    </location>
</feature>
<protein>
    <submittedName>
        <fullName evidence="2">Alkylhydroperoxidase domain protein</fullName>
    </submittedName>
</protein>
<dbReference type="PANTHER" id="PTHR35446:SF2">
    <property type="entry name" value="CARBOXYMUCONOLACTONE DECARBOXYLASE-LIKE DOMAIN-CONTAINING PROTEIN"/>
    <property type="match status" value="1"/>
</dbReference>
<dbReference type="InterPro" id="IPR003779">
    <property type="entry name" value="CMD-like"/>
</dbReference>
<evidence type="ECO:0000313" key="2">
    <source>
        <dbReference type="EMBL" id="MCC2031561.1"/>
    </source>
</evidence>
<dbReference type="NCBIfam" id="TIGR04030">
    <property type="entry name" value="perox_Avi_7169"/>
    <property type="match status" value="1"/>
</dbReference>
<comment type="caution">
    <text evidence="2">The sequence shown here is derived from an EMBL/GenBank/DDBJ whole genome shotgun (WGS) entry which is preliminary data.</text>
</comment>
<dbReference type="Proteomes" id="UP001139354">
    <property type="component" value="Unassembled WGS sequence"/>
</dbReference>
<dbReference type="NCBIfam" id="TIGR01926">
    <property type="entry name" value="peroxid_rel"/>
    <property type="match status" value="1"/>
</dbReference>
<dbReference type="InterPro" id="IPR023923">
    <property type="entry name" value="AhpD_Avi7169"/>
</dbReference>
<proteinExistence type="predicted"/>
<keyword evidence="3" id="KW-1185">Reference proteome</keyword>
<organism evidence="2 3">
    <name type="scientific">Microbacterium allomyrinae</name>
    <dbReference type="NCBI Taxonomy" id="2830666"/>
    <lineage>
        <taxon>Bacteria</taxon>
        <taxon>Bacillati</taxon>
        <taxon>Actinomycetota</taxon>
        <taxon>Actinomycetes</taxon>
        <taxon>Micrococcales</taxon>
        <taxon>Microbacteriaceae</taxon>
        <taxon>Microbacterium</taxon>
    </lineage>
</organism>
<dbReference type="AlphaFoldDB" id="A0A9X1LTH7"/>
<dbReference type="Pfam" id="PF02627">
    <property type="entry name" value="CMD"/>
    <property type="match status" value="1"/>
</dbReference>
<dbReference type="InterPro" id="IPR029032">
    <property type="entry name" value="AhpD-like"/>
</dbReference>
<accession>A0A9X1LTH7</accession>
<dbReference type="PANTHER" id="PTHR35446">
    <property type="entry name" value="SI:CH211-175M2.5"/>
    <property type="match status" value="1"/>
</dbReference>
<dbReference type="InterPro" id="IPR004675">
    <property type="entry name" value="AhpD_core"/>
</dbReference>
<gene>
    <name evidence="2" type="ORF">KEC57_05110</name>
</gene>
<evidence type="ECO:0000313" key="3">
    <source>
        <dbReference type="Proteomes" id="UP001139354"/>
    </source>
</evidence>
<reference evidence="2" key="1">
    <citation type="submission" date="2021-04" db="EMBL/GenBank/DDBJ databases">
        <title>Microbacterium tenobrionis sp. nov. and Microbacterium allomyrinae sp. nov., isolated from larvae of Tenobrio molitor and Allomyrina dichotoma, respectively.</title>
        <authorList>
            <person name="Lee S.D."/>
        </authorList>
    </citation>
    <scope>NUCLEOTIDE SEQUENCE</scope>
    <source>
        <strain evidence="2">BWT-G7</strain>
    </source>
</reference>